<dbReference type="RefSeq" id="XP_016756239.1">
    <property type="nucleotide sequence ID" value="XM_016907861.1"/>
</dbReference>
<accession>M3BPM4</accession>
<feature type="compositionally biased region" description="Low complexity" evidence="1">
    <location>
        <begin position="29"/>
        <end position="38"/>
    </location>
</feature>
<feature type="region of interest" description="Disordered" evidence="1">
    <location>
        <begin position="1"/>
        <end position="48"/>
    </location>
</feature>
<dbReference type="GeneID" id="27904998"/>
<dbReference type="Proteomes" id="UP000016931">
    <property type="component" value="Unassembled WGS sequence"/>
</dbReference>
<evidence type="ECO:0000313" key="2">
    <source>
        <dbReference type="EMBL" id="EMF08118.1"/>
    </source>
</evidence>
<sequence>MAATVEQPHSLPDPPSQQQKAPAPPPSSTPQTTNDPSTANGAQIPLTDFNIPTFPPEARGLRALTLTSDINTSSYQEILLRPWTIPTTLPTSIESLTLELFSLGYPPKFLSTLATRLPNLKSLVVYSQLLGGVSREQEEDAVLAFRKWKGLRALHLLDVFAKPHFFEKVAEWVRFRKDGEGEDGDGDGEGRRGLMFLEMNYTFRHEDEEFMGKIQATELPLLIGPGLISCSFNLAEPENVSKDEDEQDPTVIAGASDKEGIMAFNKTLTNELMHALTEDENKPKGLRALNTTLYTLSPEQIRKVMATHTGLMVVSMTAEIEPGEETKKALLGAMEQCKDLEQVEIVANPSLPFFMEVQNPRKQVLAKTFPDVFDMNRLSEKLSKLSNFKANVLRTVTLGNLEWEKVEGKWKGGVKEGKGMPVGSIQAS</sequence>
<dbReference type="AlphaFoldDB" id="M3BPM4"/>
<keyword evidence="3" id="KW-1185">Reference proteome</keyword>
<proteinExistence type="predicted"/>
<dbReference type="EMBL" id="KB456272">
    <property type="protein sequence ID" value="EMF08118.1"/>
    <property type="molecule type" value="Genomic_DNA"/>
</dbReference>
<dbReference type="eggNOG" id="ENOG502SS74">
    <property type="taxonomic scope" value="Eukaryota"/>
</dbReference>
<dbReference type="OMA" id="MEVQNPR"/>
<name>M3BPM4_SPHMS</name>
<gene>
    <name evidence="2" type="ORF">SEPMUDRAFT_159635</name>
</gene>
<reference evidence="2 3" key="1">
    <citation type="journal article" date="2012" name="PLoS Pathog.">
        <title>Diverse lifestyles and strategies of plant pathogenesis encoded in the genomes of eighteen Dothideomycetes fungi.</title>
        <authorList>
            <person name="Ohm R.A."/>
            <person name="Feau N."/>
            <person name="Henrissat B."/>
            <person name="Schoch C.L."/>
            <person name="Horwitz B.A."/>
            <person name="Barry K.W."/>
            <person name="Condon B.J."/>
            <person name="Copeland A.C."/>
            <person name="Dhillon B."/>
            <person name="Glaser F."/>
            <person name="Hesse C.N."/>
            <person name="Kosti I."/>
            <person name="LaButti K."/>
            <person name="Lindquist E.A."/>
            <person name="Lucas S."/>
            <person name="Salamov A.A."/>
            <person name="Bradshaw R.E."/>
            <person name="Ciuffetti L."/>
            <person name="Hamelin R.C."/>
            <person name="Kema G.H.J."/>
            <person name="Lawrence C."/>
            <person name="Scott J.A."/>
            <person name="Spatafora J.W."/>
            <person name="Turgeon B.G."/>
            <person name="de Wit P.J.G.M."/>
            <person name="Zhong S."/>
            <person name="Goodwin S.B."/>
            <person name="Grigoriev I.V."/>
        </authorList>
    </citation>
    <scope>NUCLEOTIDE SEQUENCE [LARGE SCALE GENOMIC DNA]</scope>
    <source>
        <strain evidence="2 3">SO2202</strain>
    </source>
</reference>
<protein>
    <submittedName>
        <fullName evidence="2">Uncharacterized protein</fullName>
    </submittedName>
</protein>
<evidence type="ECO:0000313" key="3">
    <source>
        <dbReference type="Proteomes" id="UP000016931"/>
    </source>
</evidence>
<organism evidence="2 3">
    <name type="scientific">Sphaerulina musiva (strain SO2202)</name>
    <name type="common">Poplar stem canker fungus</name>
    <name type="synonym">Septoria musiva</name>
    <dbReference type="NCBI Taxonomy" id="692275"/>
    <lineage>
        <taxon>Eukaryota</taxon>
        <taxon>Fungi</taxon>
        <taxon>Dikarya</taxon>
        <taxon>Ascomycota</taxon>
        <taxon>Pezizomycotina</taxon>
        <taxon>Dothideomycetes</taxon>
        <taxon>Dothideomycetidae</taxon>
        <taxon>Mycosphaerellales</taxon>
        <taxon>Mycosphaerellaceae</taxon>
        <taxon>Sphaerulina</taxon>
    </lineage>
</organism>
<dbReference type="HOGENOM" id="CLU_057385_0_0_1"/>
<dbReference type="OrthoDB" id="5356476at2759"/>
<evidence type="ECO:0000256" key="1">
    <source>
        <dbReference type="SAM" id="MobiDB-lite"/>
    </source>
</evidence>
<dbReference type="STRING" id="692275.M3BPM4"/>